<evidence type="ECO:0000313" key="2">
    <source>
        <dbReference type="EMBL" id="MDU8687501.1"/>
    </source>
</evidence>
<dbReference type="RefSeq" id="WP_339395568.1">
    <property type="nucleotide sequence ID" value="NZ_JBBFGL010000007.1"/>
</dbReference>
<proteinExistence type="predicted"/>
<feature type="region of interest" description="Disordered" evidence="1">
    <location>
        <begin position="25"/>
        <end position="49"/>
    </location>
</feature>
<sequence length="49" mass="5377">MQAKNGKKFRDAAKALDEAVEPDYDEAGEYCGGKSLRPQSGIKKEDAFL</sequence>
<keyword evidence="3" id="KW-1185">Reference proteome</keyword>
<reference evidence="2 3" key="1">
    <citation type="submission" date="2023-10" db="EMBL/GenBank/DDBJ databases">
        <title>Host Genetic Regulation of Human Gut Microbial Structural Variation.</title>
        <authorList>
            <person name="Harmsen H.J.M."/>
        </authorList>
    </citation>
    <scope>NUCLEOTIDE SEQUENCE [LARGE SCALE GENOMIC DNA]</scope>
    <source>
        <strain evidence="2 3">HTF-F</strain>
    </source>
</reference>
<dbReference type="EMBL" id="JAWHPR010000001">
    <property type="protein sequence ID" value="MDU8687501.1"/>
    <property type="molecule type" value="Genomic_DNA"/>
</dbReference>
<evidence type="ECO:0000256" key="1">
    <source>
        <dbReference type="SAM" id="MobiDB-lite"/>
    </source>
</evidence>
<protein>
    <submittedName>
        <fullName evidence="2">Uncharacterized protein</fullName>
    </submittedName>
</protein>
<name>A0ABU3TW79_9FIRM</name>
<comment type="caution">
    <text evidence="2">The sequence shown here is derived from an EMBL/GenBank/DDBJ whole genome shotgun (WGS) entry which is preliminary data.</text>
</comment>
<organism evidence="2 3">
    <name type="scientific">Faecalibacterium wellingii</name>
    <dbReference type="NCBI Taxonomy" id="2929491"/>
    <lineage>
        <taxon>Bacteria</taxon>
        <taxon>Bacillati</taxon>
        <taxon>Bacillota</taxon>
        <taxon>Clostridia</taxon>
        <taxon>Eubacteriales</taxon>
        <taxon>Oscillospiraceae</taxon>
        <taxon>Faecalibacterium</taxon>
    </lineage>
</organism>
<dbReference type="Proteomes" id="UP001263246">
    <property type="component" value="Unassembled WGS sequence"/>
</dbReference>
<evidence type="ECO:0000313" key="3">
    <source>
        <dbReference type="Proteomes" id="UP001263246"/>
    </source>
</evidence>
<accession>A0ABU3TW79</accession>
<gene>
    <name evidence="2" type="ORF">RX402_01850</name>
</gene>